<dbReference type="PANTHER" id="PTHR13237:SF9">
    <property type="entry name" value="NEUROGUIDIN"/>
    <property type="match status" value="1"/>
</dbReference>
<name>A0ABN7ACW4_9HEMI</name>
<gene>
    <name evidence="3" type="ORF">NTJ_01502</name>
</gene>
<protein>
    <submittedName>
        <fullName evidence="3">Sas10/Utp3/C1D family</fullName>
    </submittedName>
</protein>
<evidence type="ECO:0000313" key="3">
    <source>
        <dbReference type="EMBL" id="BES88695.1"/>
    </source>
</evidence>
<proteinExistence type="inferred from homology"/>
<evidence type="ECO:0000256" key="2">
    <source>
        <dbReference type="SAM" id="MobiDB-lite"/>
    </source>
</evidence>
<comment type="similarity">
    <text evidence="1">Belongs to the SAS10 family.</text>
</comment>
<feature type="compositionally biased region" description="Acidic residues" evidence="2">
    <location>
        <begin position="223"/>
        <end position="238"/>
    </location>
</feature>
<dbReference type="EMBL" id="AP028909">
    <property type="protein sequence ID" value="BES88695.1"/>
    <property type="molecule type" value="Genomic_DNA"/>
</dbReference>
<evidence type="ECO:0000256" key="1">
    <source>
        <dbReference type="ARBA" id="ARBA00010979"/>
    </source>
</evidence>
<feature type="region of interest" description="Disordered" evidence="2">
    <location>
        <begin position="358"/>
        <end position="390"/>
    </location>
</feature>
<dbReference type="Pfam" id="PF04000">
    <property type="entry name" value="Sas10_Utp3"/>
    <property type="match status" value="1"/>
</dbReference>
<evidence type="ECO:0000313" key="4">
    <source>
        <dbReference type="Proteomes" id="UP001307889"/>
    </source>
</evidence>
<dbReference type="Proteomes" id="UP001307889">
    <property type="component" value="Chromosome 1"/>
</dbReference>
<sequence length="390" mass="44862">MKLRRTERLRRNYKVELLSSPSLPLDVLSRNSKPQITWADNIDTKNTDTCVLELCRCDVAFSIPERSYQPYNFSVKNLWGTMEKEIQTVDKMDETKGVKSALSTIASIAKNLTNSVDSLCSELKAKNLKDGISLLTVKKRLLVYYMAYLTEFMKKKVQGEKIEESDVVDKLAEIRVYLERIQPIEKKLKYQIDKMLKVASTGAADKNDPSQFRANPSSMALEPGDEEDNDEDGGEEDASNNKRSAVYIPPKLSAVHYDGDESRAERRRKIIERARKRALQSSVMQELKEEYLDVPVEVKSTNSLKQMEDKYQERKRQYEEDNFTRLPVTKSELKRAKRVSTLGTIGDEITHFEDTSILRGDTSSLDKKRKSKMKAKGRFSKKGTKKFKRR</sequence>
<dbReference type="PANTHER" id="PTHR13237">
    <property type="entry name" value="SOMETHING ABOUT SILENCING PROTEIN 10-RELATED"/>
    <property type="match status" value="1"/>
</dbReference>
<feature type="compositionally biased region" description="Basic residues" evidence="2">
    <location>
        <begin position="367"/>
        <end position="390"/>
    </location>
</feature>
<feature type="compositionally biased region" description="Polar residues" evidence="2">
    <location>
        <begin position="209"/>
        <end position="218"/>
    </location>
</feature>
<dbReference type="InterPro" id="IPR007146">
    <property type="entry name" value="Sas10/Utp3/C1D"/>
</dbReference>
<feature type="region of interest" description="Disordered" evidence="2">
    <location>
        <begin position="203"/>
        <end position="245"/>
    </location>
</feature>
<reference evidence="3 4" key="1">
    <citation type="submission" date="2023-09" db="EMBL/GenBank/DDBJ databases">
        <title>Nesidiocoris tenuis whole genome shotgun sequence.</title>
        <authorList>
            <person name="Shibata T."/>
            <person name="Shimoda M."/>
            <person name="Kobayashi T."/>
            <person name="Uehara T."/>
        </authorList>
    </citation>
    <scope>NUCLEOTIDE SEQUENCE [LARGE SCALE GENOMIC DNA]</scope>
    <source>
        <strain evidence="3 4">Japan</strain>
    </source>
</reference>
<organism evidence="3 4">
    <name type="scientific">Nesidiocoris tenuis</name>
    <dbReference type="NCBI Taxonomy" id="355587"/>
    <lineage>
        <taxon>Eukaryota</taxon>
        <taxon>Metazoa</taxon>
        <taxon>Ecdysozoa</taxon>
        <taxon>Arthropoda</taxon>
        <taxon>Hexapoda</taxon>
        <taxon>Insecta</taxon>
        <taxon>Pterygota</taxon>
        <taxon>Neoptera</taxon>
        <taxon>Paraneoptera</taxon>
        <taxon>Hemiptera</taxon>
        <taxon>Heteroptera</taxon>
        <taxon>Panheteroptera</taxon>
        <taxon>Cimicomorpha</taxon>
        <taxon>Miridae</taxon>
        <taxon>Dicyphina</taxon>
        <taxon>Nesidiocoris</taxon>
    </lineage>
</organism>
<keyword evidence="4" id="KW-1185">Reference proteome</keyword>
<accession>A0ABN7ACW4</accession>